<evidence type="ECO:0000256" key="1">
    <source>
        <dbReference type="ARBA" id="ARBA00004123"/>
    </source>
</evidence>
<dbReference type="CDD" id="cd15521">
    <property type="entry name" value="PHD_VIN3_plant"/>
    <property type="match status" value="1"/>
</dbReference>
<dbReference type="Gramene" id="ONK69596">
    <property type="protein sequence ID" value="ONK69596"/>
    <property type="gene ID" value="A4U43_C05F24630"/>
</dbReference>
<reference evidence="9" key="1">
    <citation type="journal article" date="2017" name="Nat. Commun.">
        <title>The asparagus genome sheds light on the origin and evolution of a young Y chromosome.</title>
        <authorList>
            <person name="Harkess A."/>
            <person name="Zhou J."/>
            <person name="Xu C."/>
            <person name="Bowers J.E."/>
            <person name="Van der Hulst R."/>
            <person name="Ayyampalayam S."/>
            <person name="Mercati F."/>
            <person name="Riccardi P."/>
            <person name="McKain M.R."/>
            <person name="Kakrana A."/>
            <person name="Tang H."/>
            <person name="Ray J."/>
            <person name="Groenendijk J."/>
            <person name="Arikit S."/>
            <person name="Mathioni S.M."/>
            <person name="Nakano M."/>
            <person name="Shan H."/>
            <person name="Telgmann-Rauber A."/>
            <person name="Kanno A."/>
            <person name="Yue Z."/>
            <person name="Chen H."/>
            <person name="Li W."/>
            <person name="Chen Y."/>
            <person name="Xu X."/>
            <person name="Zhang Y."/>
            <person name="Luo S."/>
            <person name="Chen H."/>
            <person name="Gao J."/>
            <person name="Mao Z."/>
            <person name="Pires J.C."/>
            <person name="Luo M."/>
            <person name="Kudrna D."/>
            <person name="Wing R.A."/>
            <person name="Meyers B.C."/>
            <person name="Yi K."/>
            <person name="Kong H."/>
            <person name="Lavrijsen P."/>
            <person name="Sunseri F."/>
            <person name="Falavigna A."/>
            <person name="Ye Y."/>
            <person name="Leebens-Mack J.H."/>
            <person name="Chen G."/>
        </authorList>
    </citation>
    <scope>NUCLEOTIDE SEQUENCE [LARGE SCALE GENOMIC DNA]</scope>
    <source>
        <strain evidence="9">cv. DH0086</strain>
    </source>
</reference>
<dbReference type="InterPro" id="IPR013783">
    <property type="entry name" value="Ig-like_fold"/>
</dbReference>
<feature type="compositionally biased region" description="Low complexity" evidence="6">
    <location>
        <begin position="542"/>
        <end position="555"/>
    </location>
</feature>
<gene>
    <name evidence="8" type="ORF">A4U43_C05F24630</name>
</gene>
<feature type="compositionally biased region" description="Basic and acidic residues" evidence="6">
    <location>
        <begin position="474"/>
        <end position="486"/>
    </location>
</feature>
<dbReference type="OrthoDB" id="600557at2759"/>
<dbReference type="SMART" id="SM00060">
    <property type="entry name" value="FN3"/>
    <property type="match status" value="1"/>
</dbReference>
<feature type="compositionally biased region" description="Polar residues" evidence="6">
    <location>
        <begin position="436"/>
        <end position="455"/>
    </location>
</feature>
<evidence type="ECO:0000256" key="2">
    <source>
        <dbReference type="ARBA" id="ARBA00022723"/>
    </source>
</evidence>
<keyword evidence="9" id="KW-1185">Reference proteome</keyword>
<dbReference type="InterPro" id="IPR036116">
    <property type="entry name" value="FN3_sf"/>
</dbReference>
<evidence type="ECO:0000313" key="9">
    <source>
        <dbReference type="Proteomes" id="UP000243459"/>
    </source>
</evidence>
<dbReference type="PANTHER" id="PTHR46286">
    <property type="entry name" value="VIN3-LIKE PROTEIN 2-RELATED"/>
    <property type="match status" value="1"/>
</dbReference>
<dbReference type="Pfam" id="PF23380">
    <property type="entry name" value="VIN3_C"/>
    <property type="match status" value="1"/>
</dbReference>
<evidence type="ECO:0000256" key="5">
    <source>
        <dbReference type="ARBA" id="ARBA00023242"/>
    </source>
</evidence>
<evidence type="ECO:0000259" key="7">
    <source>
        <dbReference type="PROSITE" id="PS50853"/>
    </source>
</evidence>
<dbReference type="OMA" id="WHRKATE"/>
<dbReference type="CDD" id="cd00063">
    <property type="entry name" value="FN3"/>
    <property type="match status" value="1"/>
</dbReference>
<feature type="domain" description="Fibronectin type-III" evidence="7">
    <location>
        <begin position="336"/>
        <end position="436"/>
    </location>
</feature>
<comment type="subcellular location">
    <subcellularLocation>
        <location evidence="1">Nucleus</location>
    </subcellularLocation>
</comment>
<dbReference type="PANTHER" id="PTHR46286:SF2">
    <property type="entry name" value="VIN3-LIKE PROTEIN 2"/>
    <property type="match status" value="1"/>
</dbReference>
<keyword evidence="2" id="KW-0479">Metal-binding</keyword>
<evidence type="ECO:0000313" key="8">
    <source>
        <dbReference type="EMBL" id="ONK69596.1"/>
    </source>
</evidence>
<feature type="compositionally biased region" description="Polar residues" evidence="6">
    <location>
        <begin position="523"/>
        <end position="532"/>
    </location>
</feature>
<evidence type="ECO:0000256" key="4">
    <source>
        <dbReference type="ARBA" id="ARBA00022833"/>
    </source>
</evidence>
<sequence length="644" mass="72140">MDPPFSGFVLDPSKCCKLSMNEKRELVHELSKWPETAPEKLQTWSRRDLIEILCAEMGKERKYTGVTKQKLIEHLFKVVSDKKSGKLTEDIDPIPQLPPTNNQPPSKRQRKTDHPSRLPIDTSNNSVDNGGEASRNVRLCENLVCKATLSIDSPFCKRCACGICYKYDENKDPSLWLVCNSDYPYQGDSCGISYHIECVLNHDRAGVMKSGKCIQLDGSYYCVHCQKVNDLLACWRKQLMYAKEARRVDTLYQRVSLSHRFLKSSGKYQNLHEIVDTAMRKLESEVGPVNGFSNMARGIVNRLSVGAEVQKLCARAVELRDSIFLSGSLYKKSPVPHSSFIKFEDVSSTSLTLILGSEDNTLLPQEHLGYTLYHRKANSKDYPSEPTGTICNPKTKFHINNLSPATEYIFRVIAFSNTTELGNWEVVATTDRSNESPKTNTSGVSNPSAEGNESNSIEKEETPMNSGSGLDEDPNPRTHEAQKDQTSDVNIPKSDNESNTPVGNEMVPSTLPVTPSRLEANKPNPSCNSLDNGLSKPEKEPGSSSKKTTKDGSSSNEGEYEYCVKVIRRLECEGYIETNFRVKFLTWFSLRASPQERRIVSVYVDTLIDDPGSLAGQLVDTFSEAIWSKRPPPMPTGFCMKLWH</sequence>
<dbReference type="Pfam" id="PF07227">
    <property type="entry name" value="PHD_Oberon"/>
    <property type="match status" value="1"/>
</dbReference>
<dbReference type="SUPFAM" id="SSF49265">
    <property type="entry name" value="Fibronectin type III"/>
    <property type="match status" value="1"/>
</dbReference>
<organism evidence="8 9">
    <name type="scientific">Asparagus officinalis</name>
    <name type="common">Garden asparagus</name>
    <dbReference type="NCBI Taxonomy" id="4686"/>
    <lineage>
        <taxon>Eukaryota</taxon>
        <taxon>Viridiplantae</taxon>
        <taxon>Streptophyta</taxon>
        <taxon>Embryophyta</taxon>
        <taxon>Tracheophyta</taxon>
        <taxon>Spermatophyta</taxon>
        <taxon>Magnoliopsida</taxon>
        <taxon>Liliopsida</taxon>
        <taxon>Asparagales</taxon>
        <taxon>Asparagaceae</taxon>
        <taxon>Asparagoideae</taxon>
        <taxon>Asparagus</taxon>
    </lineage>
</organism>
<dbReference type="Proteomes" id="UP000243459">
    <property type="component" value="Chromosome 5"/>
</dbReference>
<dbReference type="GO" id="GO:0005634">
    <property type="term" value="C:nucleus"/>
    <property type="evidence" value="ECO:0007669"/>
    <property type="project" value="UniProtKB-SubCell"/>
</dbReference>
<dbReference type="GO" id="GO:0008270">
    <property type="term" value="F:zinc ion binding"/>
    <property type="evidence" value="ECO:0007669"/>
    <property type="project" value="UniProtKB-KW"/>
</dbReference>
<feature type="region of interest" description="Disordered" evidence="6">
    <location>
        <begin position="87"/>
        <end position="131"/>
    </location>
</feature>
<dbReference type="InterPro" id="IPR003961">
    <property type="entry name" value="FN3_dom"/>
</dbReference>
<dbReference type="Pfam" id="PF23376">
    <property type="entry name" value="Fn3_VIN3"/>
    <property type="match status" value="1"/>
</dbReference>
<keyword evidence="3" id="KW-0863">Zinc-finger</keyword>
<feature type="region of interest" description="Disordered" evidence="6">
    <location>
        <begin position="428"/>
        <end position="556"/>
    </location>
</feature>
<dbReference type="InterPro" id="IPR056990">
    <property type="entry name" value="VIN3-like_C"/>
</dbReference>
<dbReference type="AlphaFoldDB" id="A0A5P1EUD4"/>
<dbReference type="GO" id="GO:0010048">
    <property type="term" value="P:vernalization response"/>
    <property type="evidence" value="ECO:0007669"/>
    <property type="project" value="InterPro"/>
</dbReference>
<dbReference type="PROSITE" id="PS50853">
    <property type="entry name" value="FN3"/>
    <property type="match status" value="1"/>
</dbReference>
<dbReference type="InterPro" id="IPR058585">
    <property type="entry name" value="Fn3_VIN3"/>
</dbReference>
<dbReference type="InterPro" id="IPR044514">
    <property type="entry name" value="VIN3-like"/>
</dbReference>
<dbReference type="Gene3D" id="2.60.40.10">
    <property type="entry name" value="Immunoglobulins"/>
    <property type="match status" value="1"/>
</dbReference>
<dbReference type="GO" id="GO:0040029">
    <property type="term" value="P:epigenetic regulation of gene expression"/>
    <property type="evidence" value="ECO:0007669"/>
    <property type="project" value="InterPro"/>
</dbReference>
<evidence type="ECO:0000256" key="6">
    <source>
        <dbReference type="SAM" id="MobiDB-lite"/>
    </source>
</evidence>
<evidence type="ECO:0000256" key="3">
    <source>
        <dbReference type="ARBA" id="ARBA00022771"/>
    </source>
</evidence>
<dbReference type="InterPro" id="IPR032881">
    <property type="entry name" value="Oberon-like_PHD"/>
</dbReference>
<keyword evidence="5" id="KW-0539">Nucleus</keyword>
<dbReference type="EMBL" id="CM007385">
    <property type="protein sequence ID" value="ONK69596.1"/>
    <property type="molecule type" value="Genomic_DNA"/>
</dbReference>
<keyword evidence="4" id="KW-0862">Zinc</keyword>
<name>A0A5P1EUD4_ASPOF</name>
<accession>A0A5P1EUD4</accession>
<proteinExistence type="predicted"/>
<protein>
    <recommendedName>
        <fullName evidence="7">Fibronectin type-III domain-containing protein</fullName>
    </recommendedName>
</protein>